<accession>A0A5J4PBE3</accession>
<proteinExistence type="predicted"/>
<protein>
    <recommendedName>
        <fullName evidence="2">Glycosyltransferase 2-like domain-containing protein</fullName>
    </recommendedName>
</protein>
<reference evidence="1" key="1">
    <citation type="submission" date="2019-03" db="EMBL/GenBank/DDBJ databases">
        <title>Single cell metagenomics reveals metabolic interactions within the superorganism composed of flagellate Streblomastix strix and complex community of Bacteroidetes bacteria on its surface.</title>
        <authorList>
            <person name="Treitli S.C."/>
            <person name="Kolisko M."/>
            <person name="Husnik F."/>
            <person name="Keeling P."/>
            <person name="Hampl V."/>
        </authorList>
    </citation>
    <scope>NUCLEOTIDE SEQUENCE</scope>
    <source>
        <strain evidence="1">STM</strain>
    </source>
</reference>
<name>A0A5J4PBE3_9ZZZZ</name>
<dbReference type="EMBL" id="SNRY01009638">
    <property type="protein sequence ID" value="KAA6306797.1"/>
    <property type="molecule type" value="Genomic_DNA"/>
</dbReference>
<comment type="caution">
    <text evidence="1">The sequence shown here is derived from an EMBL/GenBank/DDBJ whole genome shotgun (WGS) entry which is preliminary data.</text>
</comment>
<feature type="non-terminal residue" evidence="1">
    <location>
        <position position="230"/>
    </location>
</feature>
<dbReference type="AlphaFoldDB" id="A0A5J4PBE3"/>
<evidence type="ECO:0008006" key="2">
    <source>
        <dbReference type="Google" id="ProtNLM"/>
    </source>
</evidence>
<organism evidence="1">
    <name type="scientific">termite gut metagenome</name>
    <dbReference type="NCBI Taxonomy" id="433724"/>
    <lineage>
        <taxon>unclassified sequences</taxon>
        <taxon>metagenomes</taxon>
        <taxon>organismal metagenomes</taxon>
    </lineage>
</organism>
<feature type="non-terminal residue" evidence="1">
    <location>
        <position position="1"/>
    </location>
</feature>
<evidence type="ECO:0000313" key="1">
    <source>
        <dbReference type="EMBL" id="KAA6306797.1"/>
    </source>
</evidence>
<gene>
    <name evidence="1" type="ORF">EZS27_041540</name>
</gene>
<sequence length="230" mass="27810">EFANKHNNIMYYRNNCNIRDENLFLSLQRAHGKYVRLFNDTLRFKNGALKRMLQAIESMSESSLLLFFQNISFINSDKKINIYDVNQFIANTSFYITWIGNFGIWRKNIDLIQDFNRYPKMHLPQVDWYLQIVSKSDGGILYYSDFFESIAPKQKGGYNLFEVFINNYLLILHSYLDKKIKSLILIEREKYRLFRYHILPWYLKLIIRNDQSFSFDTHSANSIIFKKYWY</sequence>